<gene>
    <name evidence="3" type="ORF">DFR61_12732</name>
    <name evidence="2" type="ORF">NCTC10597_01124</name>
</gene>
<keyword evidence="5" id="KW-1185">Reference proteome</keyword>
<comment type="caution">
    <text evidence="2">The sequence shown here is derived from an EMBL/GenBank/DDBJ whole genome shotgun (WGS) entry which is preliminary data.</text>
</comment>
<evidence type="ECO:0000313" key="5">
    <source>
        <dbReference type="Proteomes" id="UP000294641"/>
    </source>
</evidence>
<evidence type="ECO:0000313" key="4">
    <source>
        <dbReference type="Proteomes" id="UP000254330"/>
    </source>
</evidence>
<evidence type="ECO:0000313" key="3">
    <source>
        <dbReference type="EMBL" id="TDR36033.1"/>
    </source>
</evidence>
<proteinExistence type="predicted"/>
<protein>
    <submittedName>
        <fullName evidence="2">Uncharacterized protein</fullName>
    </submittedName>
</protein>
<keyword evidence="1" id="KW-0812">Transmembrane</keyword>
<evidence type="ECO:0000256" key="1">
    <source>
        <dbReference type="SAM" id="Phobius"/>
    </source>
</evidence>
<keyword evidence="1" id="KW-1133">Transmembrane helix</keyword>
<reference evidence="3 5" key="2">
    <citation type="submission" date="2019-03" db="EMBL/GenBank/DDBJ databases">
        <title>Genomic Encyclopedia of Type Strains, Phase IV (KMG-IV): sequencing the most valuable type-strain genomes for metagenomic binning, comparative biology and taxonomic classification.</title>
        <authorList>
            <person name="Goeker M."/>
        </authorList>
    </citation>
    <scope>NUCLEOTIDE SEQUENCE [LARGE SCALE GENOMIC DNA]</scope>
    <source>
        <strain evidence="3 5">DSM 20580</strain>
    </source>
</reference>
<keyword evidence="1" id="KW-0472">Membrane</keyword>
<dbReference type="RefSeq" id="WP_109350225.1">
    <property type="nucleotide sequence ID" value="NZ_BJUE01000021.1"/>
</dbReference>
<reference evidence="2 4" key="1">
    <citation type="submission" date="2018-06" db="EMBL/GenBank/DDBJ databases">
        <authorList>
            <consortium name="Pathogen Informatics"/>
            <person name="Doyle S."/>
        </authorList>
    </citation>
    <scope>NUCLEOTIDE SEQUENCE [LARGE SCALE GENOMIC DNA]</scope>
    <source>
        <strain evidence="2 4">NCTC10597</strain>
    </source>
</reference>
<dbReference type="Proteomes" id="UP000254330">
    <property type="component" value="Unassembled WGS sequence"/>
</dbReference>
<dbReference type="EMBL" id="SNZG01000027">
    <property type="protein sequence ID" value="TDR36033.1"/>
    <property type="molecule type" value="Genomic_DNA"/>
</dbReference>
<accession>A0A2U3ABE4</accession>
<feature type="transmembrane region" description="Helical" evidence="1">
    <location>
        <begin position="144"/>
        <end position="163"/>
    </location>
</feature>
<dbReference type="Proteomes" id="UP000294641">
    <property type="component" value="Unassembled WGS sequence"/>
</dbReference>
<organism evidence="2 4">
    <name type="scientific">Kurthia zopfii</name>
    <dbReference type="NCBI Taxonomy" id="1650"/>
    <lineage>
        <taxon>Bacteria</taxon>
        <taxon>Bacillati</taxon>
        <taxon>Bacillota</taxon>
        <taxon>Bacilli</taxon>
        <taxon>Bacillales</taxon>
        <taxon>Caryophanaceae</taxon>
        <taxon>Kurthia</taxon>
    </lineage>
</organism>
<dbReference type="AlphaFoldDB" id="A0A2U3ABE4"/>
<evidence type="ECO:0000313" key="2">
    <source>
        <dbReference type="EMBL" id="STX09449.1"/>
    </source>
</evidence>
<sequence>MLSNFEISKYMQDHKMYKGFEIAQTDCKAVPEGSHLLYKKGFDQLYFIKIIENKLNKESNEKIEAIEVVETYKFSMYDTVQFDQYAMSQKYSFTAETGESLTLKTWLSTASLRSIMPSRIKIKIVERKWYNKIIGFRSNQPSKMIAATLVYITFFVALIKFLMER</sequence>
<dbReference type="OrthoDB" id="4376109at2"/>
<name>A0A2U3ABE4_9BACL</name>
<dbReference type="EMBL" id="UGNP01000001">
    <property type="protein sequence ID" value="STX09449.1"/>
    <property type="molecule type" value="Genomic_DNA"/>
</dbReference>